<evidence type="ECO:0000256" key="2">
    <source>
        <dbReference type="ARBA" id="ARBA00022448"/>
    </source>
</evidence>
<evidence type="ECO:0000256" key="1">
    <source>
        <dbReference type="ARBA" id="ARBA00004245"/>
    </source>
</evidence>
<proteinExistence type="predicted"/>
<dbReference type="STRING" id="1448308.A0A2T2P4I1"/>
<evidence type="ECO:0000313" key="12">
    <source>
        <dbReference type="Proteomes" id="UP000240883"/>
    </source>
</evidence>
<evidence type="ECO:0000313" key="11">
    <source>
        <dbReference type="EMBL" id="PSN72585.1"/>
    </source>
</evidence>
<dbReference type="Pfam" id="PF05783">
    <property type="entry name" value="DLIC"/>
    <property type="match status" value="1"/>
</dbReference>
<dbReference type="GO" id="GO:0035974">
    <property type="term" value="C:meiotic spindle pole body"/>
    <property type="evidence" value="ECO:0007669"/>
    <property type="project" value="TreeGrafter"/>
</dbReference>
<dbReference type="GO" id="GO:0005868">
    <property type="term" value="C:cytoplasmic dynein complex"/>
    <property type="evidence" value="ECO:0007669"/>
    <property type="project" value="InterPro"/>
</dbReference>
<keyword evidence="4" id="KW-0493">Microtubule</keyword>
<comment type="subcellular location">
    <subcellularLocation>
        <location evidence="1">Cytoplasm</location>
        <location evidence="1">Cytoskeleton</location>
    </subcellularLocation>
</comment>
<dbReference type="GO" id="GO:0005524">
    <property type="term" value="F:ATP binding"/>
    <property type="evidence" value="ECO:0007669"/>
    <property type="project" value="UniProtKB-KW"/>
</dbReference>
<evidence type="ECO:0000256" key="5">
    <source>
        <dbReference type="ARBA" id="ARBA00022741"/>
    </source>
</evidence>
<keyword evidence="12" id="KW-1185">Reference proteome</keyword>
<dbReference type="OrthoDB" id="27603at2759"/>
<keyword evidence="3" id="KW-0963">Cytoplasm</keyword>
<name>A0A2T2P4I1_CORCC</name>
<dbReference type="GO" id="GO:0007018">
    <property type="term" value="P:microtubule-based movement"/>
    <property type="evidence" value="ECO:0007669"/>
    <property type="project" value="InterPro"/>
</dbReference>
<evidence type="ECO:0000256" key="3">
    <source>
        <dbReference type="ARBA" id="ARBA00022490"/>
    </source>
</evidence>
<protein>
    <recommendedName>
        <fullName evidence="13">Dynein</fullName>
    </recommendedName>
</protein>
<dbReference type="Proteomes" id="UP000240883">
    <property type="component" value="Unassembled WGS sequence"/>
</dbReference>
<evidence type="ECO:0000256" key="4">
    <source>
        <dbReference type="ARBA" id="ARBA00022701"/>
    </source>
</evidence>
<dbReference type="EMBL" id="KZ678130">
    <property type="protein sequence ID" value="PSN72585.1"/>
    <property type="molecule type" value="Genomic_DNA"/>
</dbReference>
<evidence type="ECO:0008006" key="13">
    <source>
        <dbReference type="Google" id="ProtNLM"/>
    </source>
</evidence>
<feature type="region of interest" description="Disordered" evidence="10">
    <location>
        <begin position="427"/>
        <end position="450"/>
    </location>
</feature>
<dbReference type="PANTHER" id="PTHR12688:SF0">
    <property type="entry name" value="DYNEIN LIGHT INTERMEDIATE CHAIN"/>
    <property type="match status" value="1"/>
</dbReference>
<dbReference type="PANTHER" id="PTHR12688">
    <property type="entry name" value="DYNEIN LIGHT INTERMEDIATE CHAIN"/>
    <property type="match status" value="1"/>
</dbReference>
<feature type="region of interest" description="Disordered" evidence="10">
    <location>
        <begin position="340"/>
        <end position="377"/>
    </location>
</feature>
<evidence type="ECO:0000256" key="7">
    <source>
        <dbReference type="ARBA" id="ARBA00023017"/>
    </source>
</evidence>
<dbReference type="GO" id="GO:0045504">
    <property type="term" value="F:dynein heavy chain binding"/>
    <property type="evidence" value="ECO:0007669"/>
    <property type="project" value="TreeGrafter"/>
</dbReference>
<feature type="region of interest" description="Disordered" evidence="10">
    <location>
        <begin position="65"/>
        <end position="86"/>
    </location>
</feature>
<accession>A0A2T2P4I1</accession>
<evidence type="ECO:0000256" key="6">
    <source>
        <dbReference type="ARBA" id="ARBA00022840"/>
    </source>
</evidence>
<feature type="region of interest" description="Disordered" evidence="10">
    <location>
        <begin position="487"/>
        <end position="513"/>
    </location>
</feature>
<sequence length="537" mass="60411">MASARRTGHFPTRASGSYDRPASGDQDREEIWKPMLDNISSGKRLPEKSLLVLGGTPETQREFLESVSTENANNRRPPDRGRKPPIANQFALGYTYQDVLDTDHEDTLARLSLYLLANPSPSFTPLIKPYLNPRTLPHMLVVILLDWNHPWLWIRQLRDWIRVLRSLILSLDDASKEVLEENISTLQDKGRGAGGAESASSALENVKVPLGPGEWDEPLGIPLCVVCQNADKIEALERERGWKEEEFDFILQYMRTILLKHGASLVYTMPSAPGSLQTLIHSTLGIKSLLKQKQLKHNVTDRDRVLVPPNWDSWAKIRILREGFDVEGISQRWSVDIDIPQHMKPITNGQPPAGTEEANGQPQPPTEEEQTDEGPSATSIYEETIRNPESDYPLSTLHSKQGNGIEVASKDAQDFLAEQNLILEQLRREDENDAKMRTQRKEQNTGANNYSEDVSGVVEEHIGPVQFNMGGIQVNADEMVKRLQDREANRAHETESPMTPPGNGGDPKLDNDKLMSFFSGLIKTEPWEQPGLYTARR</sequence>
<reference evidence="11 12" key="1">
    <citation type="journal article" date="2018" name="Front. Microbiol.">
        <title>Genome-Wide Analysis of Corynespora cassiicola Leaf Fall Disease Putative Effectors.</title>
        <authorList>
            <person name="Lopez D."/>
            <person name="Ribeiro S."/>
            <person name="Label P."/>
            <person name="Fumanal B."/>
            <person name="Venisse J.S."/>
            <person name="Kohler A."/>
            <person name="de Oliveira R.R."/>
            <person name="Labutti K."/>
            <person name="Lipzen A."/>
            <person name="Lail K."/>
            <person name="Bauer D."/>
            <person name="Ohm R.A."/>
            <person name="Barry K.W."/>
            <person name="Spatafora J."/>
            <person name="Grigoriev I.V."/>
            <person name="Martin F.M."/>
            <person name="Pujade-Renaud V."/>
        </authorList>
    </citation>
    <scope>NUCLEOTIDE SEQUENCE [LARGE SCALE GENOMIC DNA]</scope>
    <source>
        <strain evidence="11 12">Philippines</strain>
    </source>
</reference>
<dbReference type="GO" id="GO:0005874">
    <property type="term" value="C:microtubule"/>
    <property type="evidence" value="ECO:0007669"/>
    <property type="project" value="UniProtKB-KW"/>
</dbReference>
<evidence type="ECO:0000256" key="9">
    <source>
        <dbReference type="ARBA" id="ARBA00023212"/>
    </source>
</evidence>
<keyword evidence="8" id="KW-0505">Motor protein</keyword>
<dbReference type="InterPro" id="IPR008467">
    <property type="entry name" value="Dynein1_light_intermed_chain"/>
</dbReference>
<keyword evidence="5" id="KW-0547">Nucleotide-binding</keyword>
<dbReference type="GO" id="GO:0000226">
    <property type="term" value="P:microtubule cytoskeleton organization"/>
    <property type="evidence" value="ECO:0007669"/>
    <property type="project" value="TreeGrafter"/>
</dbReference>
<evidence type="ECO:0000256" key="10">
    <source>
        <dbReference type="SAM" id="MobiDB-lite"/>
    </source>
</evidence>
<evidence type="ECO:0000256" key="8">
    <source>
        <dbReference type="ARBA" id="ARBA00023175"/>
    </source>
</evidence>
<feature type="compositionally biased region" description="Basic and acidic residues" evidence="10">
    <location>
        <begin position="427"/>
        <end position="443"/>
    </location>
</feature>
<feature type="region of interest" description="Disordered" evidence="10">
    <location>
        <begin position="1"/>
        <end position="33"/>
    </location>
</feature>
<keyword evidence="7" id="KW-0243">Dynein</keyword>
<keyword evidence="9" id="KW-0206">Cytoskeleton</keyword>
<gene>
    <name evidence="11" type="ORF">BS50DRAFT_254835</name>
</gene>
<dbReference type="InterPro" id="IPR022780">
    <property type="entry name" value="Dynein_light_int_chain"/>
</dbReference>
<dbReference type="AlphaFoldDB" id="A0A2T2P4I1"/>
<keyword evidence="2" id="KW-0813">Transport</keyword>
<keyword evidence="6" id="KW-0067">ATP-binding</keyword>
<organism evidence="11 12">
    <name type="scientific">Corynespora cassiicola Philippines</name>
    <dbReference type="NCBI Taxonomy" id="1448308"/>
    <lineage>
        <taxon>Eukaryota</taxon>
        <taxon>Fungi</taxon>
        <taxon>Dikarya</taxon>
        <taxon>Ascomycota</taxon>
        <taxon>Pezizomycotina</taxon>
        <taxon>Dothideomycetes</taxon>
        <taxon>Pleosporomycetidae</taxon>
        <taxon>Pleosporales</taxon>
        <taxon>Corynesporascaceae</taxon>
        <taxon>Corynespora</taxon>
    </lineage>
</organism>